<name>A0AAE3QTD0_9BACT</name>
<dbReference type="AlphaFoldDB" id="A0AAE3QTD0"/>
<dbReference type="EMBL" id="JASJOT010000038">
    <property type="protein sequence ID" value="MDJ1497997.1"/>
    <property type="molecule type" value="Genomic_DNA"/>
</dbReference>
<dbReference type="RefSeq" id="WP_313987202.1">
    <property type="nucleotide sequence ID" value="NZ_JASJOR010000034.1"/>
</dbReference>
<sequence length="174" mass="19800">MGIAKSFNSDRIFGITAFLISVGTFVIYIYEARLIQKQQYASVLPYLEMWNSSPRESTYKLILVNNGVGPAFIKDIRVYYKGKAYIGDHTDFYQAAIFPKDTIYSLTSNVRPGRVIPAGQTIELISIEDSQKDAEKMRNIFGNQTAKLEITYASVYEETWKLSGMENPPQKQDK</sequence>
<keyword evidence="4" id="KW-1185">Reference proteome</keyword>
<reference evidence="2 4" key="1">
    <citation type="submission" date="2023-05" db="EMBL/GenBank/DDBJ databases">
        <authorList>
            <person name="Zhang X."/>
        </authorList>
    </citation>
    <scope>NUCLEOTIDE SEQUENCE</scope>
    <source>
        <strain evidence="3 4">DM2B3-1</strain>
        <strain evidence="2">YF14B1</strain>
    </source>
</reference>
<keyword evidence="1" id="KW-0472">Membrane</keyword>
<proteinExistence type="predicted"/>
<dbReference type="EMBL" id="JASJOS010000018">
    <property type="protein sequence ID" value="MDJ1485107.1"/>
    <property type="molecule type" value="Genomic_DNA"/>
</dbReference>
<evidence type="ECO:0000313" key="3">
    <source>
        <dbReference type="EMBL" id="MDJ1497997.1"/>
    </source>
</evidence>
<evidence type="ECO:0000256" key="1">
    <source>
        <dbReference type="SAM" id="Phobius"/>
    </source>
</evidence>
<dbReference type="Proteomes" id="UP001228581">
    <property type="component" value="Unassembled WGS sequence"/>
</dbReference>
<keyword evidence="1" id="KW-1133">Transmembrane helix</keyword>
<protein>
    <submittedName>
        <fullName evidence="2">Uncharacterized protein</fullName>
    </submittedName>
</protein>
<dbReference type="Proteomes" id="UP001241110">
    <property type="component" value="Unassembled WGS sequence"/>
</dbReference>
<evidence type="ECO:0000313" key="5">
    <source>
        <dbReference type="Proteomes" id="UP001241110"/>
    </source>
</evidence>
<keyword evidence="1" id="KW-0812">Transmembrane</keyword>
<evidence type="ECO:0000313" key="2">
    <source>
        <dbReference type="EMBL" id="MDJ1485107.1"/>
    </source>
</evidence>
<evidence type="ECO:0000313" key="4">
    <source>
        <dbReference type="Proteomes" id="UP001228581"/>
    </source>
</evidence>
<feature type="transmembrane region" description="Helical" evidence="1">
    <location>
        <begin position="12"/>
        <end position="30"/>
    </location>
</feature>
<accession>A0AAE3QTD0</accession>
<gene>
    <name evidence="2" type="ORF">QNI16_31705</name>
    <name evidence="3" type="ORF">QNI19_33960</name>
</gene>
<comment type="caution">
    <text evidence="2">The sequence shown here is derived from an EMBL/GenBank/DDBJ whole genome shotgun (WGS) entry which is preliminary data.</text>
</comment>
<organism evidence="2 5">
    <name type="scientific">Xanthocytophaga flava</name>
    <dbReference type="NCBI Taxonomy" id="3048013"/>
    <lineage>
        <taxon>Bacteria</taxon>
        <taxon>Pseudomonadati</taxon>
        <taxon>Bacteroidota</taxon>
        <taxon>Cytophagia</taxon>
        <taxon>Cytophagales</taxon>
        <taxon>Rhodocytophagaceae</taxon>
        <taxon>Xanthocytophaga</taxon>
    </lineage>
</organism>